<organism evidence="2 3">
    <name type="scientific">Pelobates cultripes</name>
    <name type="common">Western spadefoot toad</name>
    <dbReference type="NCBI Taxonomy" id="61616"/>
    <lineage>
        <taxon>Eukaryota</taxon>
        <taxon>Metazoa</taxon>
        <taxon>Chordata</taxon>
        <taxon>Craniata</taxon>
        <taxon>Vertebrata</taxon>
        <taxon>Euteleostomi</taxon>
        <taxon>Amphibia</taxon>
        <taxon>Batrachia</taxon>
        <taxon>Anura</taxon>
        <taxon>Pelobatoidea</taxon>
        <taxon>Pelobatidae</taxon>
        <taxon>Pelobates</taxon>
    </lineage>
</organism>
<gene>
    <name evidence="2" type="ORF">PECUL_23A020389</name>
</gene>
<accession>A0AAD1WVN0</accession>
<evidence type="ECO:0000313" key="3">
    <source>
        <dbReference type="Proteomes" id="UP001295444"/>
    </source>
</evidence>
<evidence type="ECO:0000313" key="2">
    <source>
        <dbReference type="EMBL" id="CAH2324531.1"/>
    </source>
</evidence>
<evidence type="ECO:0000256" key="1">
    <source>
        <dbReference type="SAM" id="MobiDB-lite"/>
    </source>
</evidence>
<name>A0AAD1WVN0_PELCU</name>
<reference evidence="2" key="1">
    <citation type="submission" date="2022-03" db="EMBL/GenBank/DDBJ databases">
        <authorList>
            <person name="Alioto T."/>
            <person name="Alioto T."/>
            <person name="Gomez Garrido J."/>
        </authorList>
    </citation>
    <scope>NUCLEOTIDE SEQUENCE</scope>
</reference>
<sequence>MADAPALRQPSLMQLTWLEAFNRAFDDLCTRFWTRLDQRPRTIPPDQPEHQNFFPRHGASQADPNASSSGFLPGLQAMDGRLLRQR</sequence>
<protein>
    <submittedName>
        <fullName evidence="2">Uncharacterized protein</fullName>
    </submittedName>
</protein>
<dbReference type="AlphaFoldDB" id="A0AAD1WVN0"/>
<proteinExistence type="predicted"/>
<dbReference type="Proteomes" id="UP001295444">
    <property type="component" value="Chromosome 12"/>
</dbReference>
<keyword evidence="3" id="KW-1185">Reference proteome</keyword>
<feature type="region of interest" description="Disordered" evidence="1">
    <location>
        <begin position="39"/>
        <end position="86"/>
    </location>
</feature>
<dbReference type="EMBL" id="OW240923">
    <property type="protein sequence ID" value="CAH2324531.1"/>
    <property type="molecule type" value="Genomic_DNA"/>
</dbReference>